<evidence type="ECO:0000256" key="1">
    <source>
        <dbReference type="SAM" id="SignalP"/>
    </source>
</evidence>
<gene>
    <name evidence="2" type="ORF">GJJ30_16480</name>
</gene>
<name>A0A7K0EM33_9BACT</name>
<feature type="signal peptide" evidence="1">
    <location>
        <begin position="1"/>
        <end position="22"/>
    </location>
</feature>
<dbReference type="AlphaFoldDB" id="A0A7K0EM33"/>
<dbReference type="PROSITE" id="PS51257">
    <property type="entry name" value="PROKAR_LIPOPROTEIN"/>
    <property type="match status" value="1"/>
</dbReference>
<proteinExistence type="predicted"/>
<comment type="caution">
    <text evidence="2">The sequence shown here is derived from an EMBL/GenBank/DDBJ whole genome shotgun (WGS) entry which is preliminary data.</text>
</comment>
<dbReference type="Proteomes" id="UP000441754">
    <property type="component" value="Unassembled WGS sequence"/>
</dbReference>
<keyword evidence="1" id="KW-0732">Signal</keyword>
<dbReference type="Pfam" id="PF14298">
    <property type="entry name" value="DUF4374"/>
    <property type="match status" value="1"/>
</dbReference>
<dbReference type="RefSeq" id="WP_154176260.1">
    <property type="nucleotide sequence ID" value="NZ_WJXZ01000009.1"/>
</dbReference>
<dbReference type="OrthoDB" id="738440at2"/>
<evidence type="ECO:0000313" key="3">
    <source>
        <dbReference type="Proteomes" id="UP000441754"/>
    </source>
</evidence>
<keyword evidence="3" id="KW-1185">Reference proteome</keyword>
<dbReference type="InterPro" id="IPR025401">
    <property type="entry name" value="DUF4374"/>
</dbReference>
<reference evidence="2 3" key="1">
    <citation type="journal article" date="2018" name="Antonie Van Leeuwenhoek">
        <title>Larkinella terrae sp. nov., isolated from soil on Jeju Island, South Korea.</title>
        <authorList>
            <person name="Ten L.N."/>
            <person name="Jeon J."/>
            <person name="Park S.J."/>
            <person name="Park S."/>
            <person name="Lee S.Y."/>
            <person name="Kim M.K."/>
            <person name="Jung H.Y."/>
        </authorList>
    </citation>
    <scope>NUCLEOTIDE SEQUENCE [LARGE SCALE GENOMIC DNA]</scope>
    <source>
        <strain evidence="2 3">KCTC 52001</strain>
    </source>
</reference>
<sequence length="409" mass="43653">MYNKSLLVIAAFGCWASLSSCSKDKDPGTTDPPVTVGGYVVAIRDVGATKSTDYLLQTTAVSSGTLSVAGKGIEQTGNRSYIQAGKTIFSIGGSGTNQGSPSAVAYGLDASNKLVQKGNFTFDKYFDVLTAIDDNTIGGVQIPRTAAENRGAIFYTATASALTAQVKNSLAPLYKDDQVWPSGMRVRDGKAYVSYYLQNRTDLLTPNTDTAYVAIYTYPAFALEKVIKDVRTGPAGSSNSSSGLIKTENGDIYTVSSSGYTFSQRTKPAGILRIKNGETVFDPSYFFNLDEISNNRKIYFSQYLGNGLVLAEMGRFPTVGGQWAFEDVNLSAVIIDLNAKTIKDVTGGIPAHAGQGGIMLSVLVENGKAYLPVTSYTDGTYIWEIDIATATAKQAAKVDAKYVTGIFKL</sequence>
<protein>
    <submittedName>
        <fullName evidence="2">DUF4374 domain-containing protein</fullName>
    </submittedName>
</protein>
<feature type="chain" id="PRO_5029868161" evidence="1">
    <location>
        <begin position="23"/>
        <end position="409"/>
    </location>
</feature>
<accession>A0A7K0EM33</accession>
<evidence type="ECO:0000313" key="2">
    <source>
        <dbReference type="EMBL" id="MRS62897.1"/>
    </source>
</evidence>
<dbReference type="EMBL" id="WJXZ01000009">
    <property type="protein sequence ID" value="MRS62897.1"/>
    <property type="molecule type" value="Genomic_DNA"/>
</dbReference>
<organism evidence="2 3">
    <name type="scientific">Larkinella terrae</name>
    <dbReference type="NCBI Taxonomy" id="2025311"/>
    <lineage>
        <taxon>Bacteria</taxon>
        <taxon>Pseudomonadati</taxon>
        <taxon>Bacteroidota</taxon>
        <taxon>Cytophagia</taxon>
        <taxon>Cytophagales</taxon>
        <taxon>Spirosomataceae</taxon>
        <taxon>Larkinella</taxon>
    </lineage>
</organism>